<dbReference type="InterPro" id="IPR005180">
    <property type="entry name" value="DUF302"/>
</dbReference>
<accession>A0AAW7XRY0</accession>
<evidence type="ECO:0000256" key="1">
    <source>
        <dbReference type="SAM" id="SignalP"/>
    </source>
</evidence>
<dbReference type="CDD" id="cd14797">
    <property type="entry name" value="DUF302"/>
    <property type="match status" value="1"/>
</dbReference>
<dbReference type="RefSeq" id="WP_303485921.1">
    <property type="nucleotide sequence ID" value="NZ_JAUOPJ010000004.1"/>
</dbReference>
<dbReference type="PANTHER" id="PTHR38342:SF2">
    <property type="entry name" value="INNER MEMBRANE OR EXPORTED"/>
    <property type="match status" value="1"/>
</dbReference>
<organism evidence="3 4">
    <name type="scientific">Celeribacter halophilus</name>
    <dbReference type="NCBI Taxonomy" id="576117"/>
    <lineage>
        <taxon>Bacteria</taxon>
        <taxon>Pseudomonadati</taxon>
        <taxon>Pseudomonadota</taxon>
        <taxon>Alphaproteobacteria</taxon>
        <taxon>Rhodobacterales</taxon>
        <taxon>Roseobacteraceae</taxon>
        <taxon>Celeribacter</taxon>
    </lineage>
</organism>
<feature type="signal peptide" evidence="1">
    <location>
        <begin position="1"/>
        <end position="19"/>
    </location>
</feature>
<dbReference type="Proteomes" id="UP001169823">
    <property type="component" value="Unassembled WGS sequence"/>
</dbReference>
<name>A0AAW7XRY0_9RHOB</name>
<sequence>MKSLLLASAIAMTATGAFASELIKVPSNKSVSATIDALEMAVKNAGATVFARVDHAAGATSIGADLSPAEVLIFGNPKLGTPAMEADIRSGLYLPLKVLAYEDETGQVFLTYEDPAEMMSDLDIAADAPFVTGMQGALGKLSAAATQ</sequence>
<comment type="caution">
    <text evidence="3">The sequence shown here is derived from an EMBL/GenBank/DDBJ whole genome shotgun (WGS) entry which is preliminary data.</text>
</comment>
<proteinExistence type="predicted"/>
<dbReference type="SUPFAM" id="SSF103247">
    <property type="entry name" value="TT1751-like"/>
    <property type="match status" value="1"/>
</dbReference>
<dbReference type="Pfam" id="PF03625">
    <property type="entry name" value="DUF302"/>
    <property type="match status" value="1"/>
</dbReference>
<protein>
    <submittedName>
        <fullName evidence="3">DUF302 domain-containing protein</fullName>
    </submittedName>
</protein>
<evidence type="ECO:0000259" key="2">
    <source>
        <dbReference type="Pfam" id="PF03625"/>
    </source>
</evidence>
<gene>
    <name evidence="3" type="ORF">Q4494_06740</name>
</gene>
<evidence type="ECO:0000313" key="3">
    <source>
        <dbReference type="EMBL" id="MDO6456770.1"/>
    </source>
</evidence>
<keyword evidence="1" id="KW-0732">Signal</keyword>
<dbReference type="EMBL" id="JAUOPJ010000004">
    <property type="protein sequence ID" value="MDO6456770.1"/>
    <property type="molecule type" value="Genomic_DNA"/>
</dbReference>
<dbReference type="Gene3D" id="3.30.310.70">
    <property type="entry name" value="TT1751-like domain"/>
    <property type="match status" value="1"/>
</dbReference>
<evidence type="ECO:0000313" key="4">
    <source>
        <dbReference type="Proteomes" id="UP001169823"/>
    </source>
</evidence>
<reference evidence="3" key="1">
    <citation type="submission" date="2023-07" db="EMBL/GenBank/DDBJ databases">
        <title>Genome content predicts the carbon catabolic preferences of heterotrophic bacteria.</title>
        <authorList>
            <person name="Gralka M."/>
        </authorList>
    </citation>
    <scope>NUCLEOTIDE SEQUENCE</scope>
    <source>
        <strain evidence="3">I2M02</strain>
    </source>
</reference>
<dbReference type="AlphaFoldDB" id="A0AAW7XRY0"/>
<dbReference type="InterPro" id="IPR035923">
    <property type="entry name" value="TT1751-like_sf"/>
</dbReference>
<dbReference type="PANTHER" id="PTHR38342">
    <property type="entry name" value="SLR5037 PROTEIN"/>
    <property type="match status" value="1"/>
</dbReference>
<feature type="chain" id="PRO_5043465446" evidence="1">
    <location>
        <begin position="20"/>
        <end position="147"/>
    </location>
</feature>
<feature type="domain" description="DUF302" evidence="2">
    <location>
        <begin position="53"/>
        <end position="115"/>
    </location>
</feature>